<gene>
    <name evidence="2" type="ORF">R9B83_02975</name>
</gene>
<dbReference type="Pfam" id="PF00575">
    <property type="entry name" value="S1"/>
    <property type="match status" value="1"/>
</dbReference>
<evidence type="ECO:0000313" key="2">
    <source>
        <dbReference type="EMBL" id="WPB53927.1"/>
    </source>
</evidence>
<dbReference type="InterPro" id="IPR006641">
    <property type="entry name" value="YqgF/RNaseH-like_dom"/>
</dbReference>
<dbReference type="PROSITE" id="PS50126">
    <property type="entry name" value="S1"/>
    <property type="match status" value="1"/>
</dbReference>
<proteinExistence type="predicted"/>
<dbReference type="InterPro" id="IPR050437">
    <property type="entry name" value="Ribos_protein_bS1-like"/>
</dbReference>
<dbReference type="SMART" id="SM00732">
    <property type="entry name" value="YqgFc"/>
    <property type="match status" value="1"/>
</dbReference>
<dbReference type="Pfam" id="PF12836">
    <property type="entry name" value="HHH_3"/>
    <property type="match status" value="1"/>
</dbReference>
<organism evidence="2 3">
    <name type="scientific">Metamycoplasma equirhinis</name>
    <dbReference type="NCBI Taxonomy" id="92402"/>
    <lineage>
        <taxon>Bacteria</taxon>
        <taxon>Bacillati</taxon>
        <taxon>Mycoplasmatota</taxon>
        <taxon>Mycoplasmoidales</taxon>
        <taxon>Metamycoplasmataceae</taxon>
        <taxon>Metamycoplasma</taxon>
    </lineage>
</organism>
<dbReference type="SMART" id="SM00316">
    <property type="entry name" value="S1"/>
    <property type="match status" value="1"/>
</dbReference>
<dbReference type="Gene3D" id="3.30.420.140">
    <property type="entry name" value="YqgF/RNase H-like domain"/>
    <property type="match status" value="1"/>
</dbReference>
<dbReference type="InterPro" id="IPR010994">
    <property type="entry name" value="RuvA_2-like"/>
</dbReference>
<dbReference type="Pfam" id="PF22706">
    <property type="entry name" value="Tex_central_region"/>
    <property type="match status" value="1"/>
</dbReference>
<sequence>MSTSIANVAKKLSLNEGQVSATLKLLEEGSTIPFISRYRKNVTGGLDEDTIAKINDFYIYDVELEKRKEYVIGILKENGLLTNELENKIKLAETKQTVENIYEPFKIGKKTKASEAIALGLLPLAVEILNNSDEKFNMYAEAKKYICDKLKTEEEVLSQTKFIIAQNISQDIKAREFIKHQLWNFGTIKTKLKKNAVDEEKTFEQYYDYSEKTNKIPNHRILAITRAEDKKIISYDISYNEKYIIYNLNEMFFKNKRTAKLVQECILDALDRLLMPSLIREVKNELFARAEEDAIKVFASNLEKMLLWPATKNKRILAIDPAYINGCKLAALDGNGNFLEKGIIFPHTHNKEEWFESINVVNSFIDKHKIDLIVIGNGTASRETEEFISKLLSHRKEKHQGENVKYAIVSEVGASVYSASKIAQEEFPDLQVEYRSAINIGRKFQDPLNELIKIDPKSIGVGQYQHDVDQKKLGEELLFKINKVVNLIGVDLNSATKVILSYISGLSKTIAENIVQYRMENGNFKSRAELKKVKGLGPKAYEQSVGFLRIHDSKNFYDKTNIHPESYSIADEIVEYLNININNFDKSILEKTNREELAKKLDINIYDVNLILDSLIAPEKDIRDEKDGFIISDKIISIDDIQVGQEVMGQIQNITDFGAFVFIGLKQNVLIHISNMKKDENIRINHPLDVVSVGDNVKIKILDIDKEKNRIQGKLIWE</sequence>
<dbReference type="Gene3D" id="1.10.150.310">
    <property type="entry name" value="Tex RuvX-like domain-like"/>
    <property type="match status" value="1"/>
</dbReference>
<dbReference type="SUPFAM" id="SSF47781">
    <property type="entry name" value="RuvA domain 2-like"/>
    <property type="match status" value="2"/>
</dbReference>
<dbReference type="SUPFAM" id="SSF53098">
    <property type="entry name" value="Ribonuclease H-like"/>
    <property type="match status" value="1"/>
</dbReference>
<keyword evidence="3" id="KW-1185">Reference proteome</keyword>
<dbReference type="Proteomes" id="UP001303601">
    <property type="component" value="Chromosome"/>
</dbReference>
<name>A0ABZ0PA82_9BACT</name>
<dbReference type="Pfam" id="PF17674">
    <property type="entry name" value="HHH_9"/>
    <property type="match status" value="1"/>
</dbReference>
<dbReference type="InterPro" id="IPR032639">
    <property type="entry name" value="Tex_YqgF"/>
</dbReference>
<dbReference type="GeneID" id="94493840"/>
<dbReference type="InterPro" id="IPR012340">
    <property type="entry name" value="NA-bd_OB-fold"/>
</dbReference>
<dbReference type="Gene3D" id="1.10.3500.10">
    <property type="entry name" value="Tex N-terminal region-like"/>
    <property type="match status" value="1"/>
</dbReference>
<dbReference type="InterPro" id="IPR018974">
    <property type="entry name" value="Tex-like_N"/>
</dbReference>
<dbReference type="RefSeq" id="WP_140031230.1">
    <property type="nucleotide sequence ID" value="NZ_CP137845.1"/>
</dbReference>
<dbReference type="InterPro" id="IPR023319">
    <property type="entry name" value="Tex-like_HTH_dom_sf"/>
</dbReference>
<protein>
    <submittedName>
        <fullName evidence="2">Tex-like N-terminal domain-containing protein</fullName>
    </submittedName>
</protein>
<dbReference type="InterPro" id="IPR044146">
    <property type="entry name" value="S1_Tex"/>
</dbReference>
<dbReference type="EMBL" id="CP137845">
    <property type="protein sequence ID" value="WPB53927.1"/>
    <property type="molecule type" value="Genomic_DNA"/>
</dbReference>
<dbReference type="CDD" id="cd05685">
    <property type="entry name" value="S1_Tex"/>
    <property type="match status" value="1"/>
</dbReference>
<dbReference type="PANTHER" id="PTHR10724">
    <property type="entry name" value="30S RIBOSOMAL PROTEIN S1"/>
    <property type="match status" value="1"/>
</dbReference>
<dbReference type="InterPro" id="IPR003029">
    <property type="entry name" value="S1_domain"/>
</dbReference>
<feature type="domain" description="S1 motif" evidence="1">
    <location>
        <begin position="644"/>
        <end position="716"/>
    </location>
</feature>
<evidence type="ECO:0000313" key="3">
    <source>
        <dbReference type="Proteomes" id="UP001303601"/>
    </source>
</evidence>
<dbReference type="InterPro" id="IPR023323">
    <property type="entry name" value="Tex-like_dom_sf"/>
</dbReference>
<dbReference type="Gene3D" id="1.10.10.650">
    <property type="entry name" value="RuvA domain 2-like"/>
    <property type="match status" value="1"/>
</dbReference>
<dbReference type="Gene3D" id="2.40.50.140">
    <property type="entry name" value="Nucleic acid-binding proteins"/>
    <property type="match status" value="1"/>
</dbReference>
<dbReference type="InterPro" id="IPR037027">
    <property type="entry name" value="YqgF/RNaseH-like_dom_sf"/>
</dbReference>
<dbReference type="SUPFAM" id="SSF50249">
    <property type="entry name" value="Nucleic acid-binding proteins"/>
    <property type="match status" value="1"/>
</dbReference>
<accession>A0ABZ0PA82</accession>
<dbReference type="InterPro" id="IPR041692">
    <property type="entry name" value="HHH_9"/>
</dbReference>
<reference evidence="2" key="1">
    <citation type="submission" date="2023-11" db="EMBL/GenBank/DDBJ databases">
        <title>Completed genome sequence of Mycoplasma equirhinis type strain M432/72.</title>
        <authorList>
            <person name="Spergser J."/>
        </authorList>
    </citation>
    <scope>NUCLEOTIDE SEQUENCE [LARGE SCALE GENOMIC DNA]</scope>
    <source>
        <strain evidence="2">M432/72</strain>
    </source>
</reference>
<dbReference type="Pfam" id="PF16921">
    <property type="entry name" value="Tex_YqgF"/>
    <property type="match status" value="1"/>
</dbReference>
<dbReference type="SUPFAM" id="SSF158832">
    <property type="entry name" value="Tex N-terminal region-like"/>
    <property type="match status" value="1"/>
</dbReference>
<dbReference type="Pfam" id="PF09371">
    <property type="entry name" value="Tex_N"/>
    <property type="match status" value="1"/>
</dbReference>
<dbReference type="InterPro" id="IPR055179">
    <property type="entry name" value="Tex-like_central_region"/>
</dbReference>
<dbReference type="PANTHER" id="PTHR10724:SF10">
    <property type="entry name" value="S1 RNA-BINDING DOMAIN-CONTAINING PROTEIN 1"/>
    <property type="match status" value="1"/>
</dbReference>
<evidence type="ECO:0000259" key="1">
    <source>
        <dbReference type="PROSITE" id="PS50126"/>
    </source>
</evidence>
<dbReference type="InterPro" id="IPR012337">
    <property type="entry name" value="RNaseH-like_sf"/>
</dbReference>